<feature type="domain" description="Beta-lactamase hydrolase-like protein phosphatase-like" evidence="1">
    <location>
        <begin position="2"/>
        <end position="110"/>
    </location>
</feature>
<dbReference type="EMBL" id="JAOCQF010000002">
    <property type="protein sequence ID" value="MCT8330714.1"/>
    <property type="molecule type" value="Genomic_DNA"/>
</dbReference>
<keyword evidence="2" id="KW-0808">Transferase</keyword>
<reference evidence="3" key="1">
    <citation type="submission" date="2023-07" db="EMBL/GenBank/DDBJ databases">
        <title>Defluviimonas sediminis sp. nov., isolated from mangrove sediment.</title>
        <authorList>
            <person name="Liu L."/>
            <person name="Li J."/>
            <person name="Huang Y."/>
            <person name="Pan J."/>
            <person name="Li M."/>
        </authorList>
    </citation>
    <scope>NUCLEOTIDE SEQUENCE [LARGE SCALE GENOMIC DNA]</scope>
    <source>
        <strain evidence="3">FT324</strain>
    </source>
</reference>
<proteinExistence type="predicted"/>
<comment type="caution">
    <text evidence="2">The sequence shown here is derived from an EMBL/GenBank/DDBJ whole genome shotgun (WGS) entry which is preliminary data.</text>
</comment>
<organism evidence="2 3">
    <name type="scientific">Albidovulum sediminis</name>
    <dbReference type="NCBI Taxonomy" id="3066345"/>
    <lineage>
        <taxon>Bacteria</taxon>
        <taxon>Pseudomonadati</taxon>
        <taxon>Pseudomonadota</taxon>
        <taxon>Alphaproteobacteria</taxon>
        <taxon>Rhodobacterales</taxon>
        <taxon>Paracoccaceae</taxon>
        <taxon>Albidovulum</taxon>
    </lineage>
</organism>
<dbReference type="RefSeq" id="WP_261496567.1">
    <property type="nucleotide sequence ID" value="NZ_JAOCQF010000002.1"/>
</dbReference>
<evidence type="ECO:0000313" key="3">
    <source>
        <dbReference type="Proteomes" id="UP001205601"/>
    </source>
</evidence>
<name>A0ABT2NPA1_9RHOB</name>
<gene>
    <name evidence="2" type="ORF">N5I32_14405</name>
</gene>
<accession>A0ABT2NPA1</accession>
<dbReference type="CDD" id="cd14503">
    <property type="entry name" value="PTP-bact"/>
    <property type="match status" value="1"/>
</dbReference>
<dbReference type="Pfam" id="PF04273">
    <property type="entry name" value="BLH_phosphatase"/>
    <property type="match status" value="1"/>
</dbReference>
<dbReference type="InterPro" id="IPR005939">
    <property type="entry name" value="BLH_phosphatase-like"/>
</dbReference>
<evidence type="ECO:0000259" key="1">
    <source>
        <dbReference type="Pfam" id="PF04273"/>
    </source>
</evidence>
<dbReference type="GO" id="GO:0016740">
    <property type="term" value="F:transferase activity"/>
    <property type="evidence" value="ECO:0007669"/>
    <property type="project" value="UniProtKB-KW"/>
</dbReference>
<dbReference type="Gene3D" id="3.90.190.10">
    <property type="entry name" value="Protein tyrosine phosphatase superfamily"/>
    <property type="match status" value="1"/>
</dbReference>
<protein>
    <submittedName>
        <fullName evidence="2">TIGR01244 family sulfur transferase</fullName>
    </submittedName>
</protein>
<evidence type="ECO:0000313" key="2">
    <source>
        <dbReference type="EMBL" id="MCT8330714.1"/>
    </source>
</evidence>
<dbReference type="NCBIfam" id="TIGR01244">
    <property type="entry name" value="TIGR01244 family sulfur transferase"/>
    <property type="match status" value="1"/>
</dbReference>
<sequence length="141" mass="15190">MDIRHLTPAYAVSPQITPEDVPALRAAGFAAVICNRPDAENPDGLRAADLRAAVEAAGMEFIENPLVPGAFTPENIAVQARVQDDTAGPVFAYCASGNRSSIAWAMTQAGRIPTEELIARAARWGYNLEPFRARLDDLAKR</sequence>
<dbReference type="Proteomes" id="UP001205601">
    <property type="component" value="Unassembled WGS sequence"/>
</dbReference>
<dbReference type="InterPro" id="IPR029021">
    <property type="entry name" value="Prot-tyrosine_phosphatase-like"/>
</dbReference>
<keyword evidence="3" id="KW-1185">Reference proteome</keyword>